<name>A0A0B9G2V0_9GAMM</name>
<accession>A0A0B9G2V0</accession>
<dbReference type="AlphaFoldDB" id="A0A0B9G2V0"/>
<dbReference type="Proteomes" id="UP000031278">
    <property type="component" value="Unassembled WGS sequence"/>
</dbReference>
<evidence type="ECO:0000313" key="2">
    <source>
        <dbReference type="Proteomes" id="UP000031278"/>
    </source>
</evidence>
<evidence type="ECO:0000313" key="1">
    <source>
        <dbReference type="EMBL" id="KHT63098.1"/>
    </source>
</evidence>
<protein>
    <submittedName>
        <fullName evidence="1">Uncharacterized protein</fullName>
    </submittedName>
</protein>
<sequence>MDFFVPSATSPQQAEAVFNSIANHVSAPEQDQRVYKLVWQHEGAECSCEIGKPLPDVFRTDETVLAIFECDEVYKICTPNRGAIKFDPIHAMKSSVSSVEYFS</sequence>
<organism evidence="1 2">
    <name type="scientific">Photobacterium gaetbulicola</name>
    <dbReference type="NCBI Taxonomy" id="1295392"/>
    <lineage>
        <taxon>Bacteria</taxon>
        <taxon>Pseudomonadati</taxon>
        <taxon>Pseudomonadota</taxon>
        <taxon>Gammaproteobacteria</taxon>
        <taxon>Vibrionales</taxon>
        <taxon>Vibrionaceae</taxon>
        <taxon>Photobacterium</taxon>
    </lineage>
</organism>
<reference evidence="1 2" key="1">
    <citation type="submission" date="2014-12" db="EMBL/GenBank/DDBJ databases">
        <title>Genome sequencing of Photobacterium gaetbulicola AD005a.</title>
        <authorList>
            <person name="Adrian T.G.S."/>
            <person name="Chan K.G."/>
        </authorList>
    </citation>
    <scope>NUCLEOTIDE SEQUENCE [LARGE SCALE GENOMIC DNA]</scope>
    <source>
        <strain evidence="1 2">AD005a</strain>
    </source>
</reference>
<proteinExistence type="predicted"/>
<dbReference type="RefSeq" id="WP_039463123.1">
    <property type="nucleotide sequence ID" value="NZ_JWLZ01000162.1"/>
</dbReference>
<comment type="caution">
    <text evidence="1">The sequence shown here is derived from an EMBL/GenBank/DDBJ whole genome shotgun (WGS) entry which is preliminary data.</text>
</comment>
<dbReference type="EMBL" id="JWLZ01000162">
    <property type="protein sequence ID" value="KHT63098.1"/>
    <property type="molecule type" value="Genomic_DNA"/>
</dbReference>
<gene>
    <name evidence="1" type="ORF">RJ45_13995</name>
</gene>